<reference evidence="8 9" key="1">
    <citation type="journal article" date="2020" name="Biotechnol. Biofuels">
        <title>New insights from the biogas microbiome by comprehensive genome-resolved metagenomics of nearly 1600 species originating from multiple anaerobic digesters.</title>
        <authorList>
            <person name="Campanaro S."/>
            <person name="Treu L."/>
            <person name="Rodriguez-R L.M."/>
            <person name="Kovalovszki A."/>
            <person name="Ziels R.M."/>
            <person name="Maus I."/>
            <person name="Zhu X."/>
            <person name="Kougias P.G."/>
            <person name="Basile A."/>
            <person name="Luo G."/>
            <person name="Schluter A."/>
            <person name="Konstantinidis K.T."/>
            <person name="Angelidaki I."/>
        </authorList>
    </citation>
    <scope>NUCLEOTIDE SEQUENCE [LARGE SCALE GENOMIC DNA]</scope>
    <source>
        <strain evidence="8">AS25fmACSIPFO_94</strain>
    </source>
</reference>
<dbReference type="CDD" id="cd01135">
    <property type="entry name" value="V_A-ATPase_B"/>
    <property type="match status" value="1"/>
</dbReference>
<dbReference type="GO" id="GO:0046933">
    <property type="term" value="F:proton-transporting ATP synthase activity, rotational mechanism"/>
    <property type="evidence" value="ECO:0007669"/>
    <property type="project" value="UniProtKB-UniRule"/>
</dbReference>
<dbReference type="AlphaFoldDB" id="A0A7V7BYM6"/>
<comment type="function">
    <text evidence="4">Produces ATP from ADP in the presence of a proton gradient across the membrane. The V-type beta chain is a regulatory subunit.</text>
</comment>
<evidence type="ECO:0000256" key="4">
    <source>
        <dbReference type="HAMAP-Rule" id="MF_00310"/>
    </source>
</evidence>
<dbReference type="Proteomes" id="UP000525027">
    <property type="component" value="Unassembled WGS sequence"/>
</dbReference>
<dbReference type="Gene3D" id="3.40.50.12240">
    <property type="match status" value="1"/>
</dbReference>
<dbReference type="GO" id="GO:0042777">
    <property type="term" value="P:proton motive force-driven plasma membrane ATP synthesis"/>
    <property type="evidence" value="ECO:0007669"/>
    <property type="project" value="UniProtKB-UniRule"/>
</dbReference>
<dbReference type="SUPFAM" id="SSF52540">
    <property type="entry name" value="P-loop containing nucleoside triphosphate hydrolases"/>
    <property type="match status" value="1"/>
</dbReference>
<organism evidence="8 9">
    <name type="scientific">Acetomicrobium hydrogeniformans</name>
    <dbReference type="NCBI Taxonomy" id="649746"/>
    <lineage>
        <taxon>Bacteria</taxon>
        <taxon>Thermotogati</taxon>
        <taxon>Synergistota</taxon>
        <taxon>Synergistia</taxon>
        <taxon>Synergistales</taxon>
        <taxon>Acetomicrobiaceae</taxon>
        <taxon>Acetomicrobium</taxon>
    </lineage>
</organism>
<sequence>MKGVVTMKLLKEGYKTVEKIAGPLLFVSKVARGGIGEIVKIESNFGEDYGQILQIVDDLCVIQVFGETMGLAPNNTVVWLERDVVKIPLGIALQGRILNGRAMPIDGEGPISCIEKWAPIQGNAINPWRRKSPHEFIETGISTIDLMNTLVKGQKLPIFTGSGLPADKLAAQIVKYARTPATSADSSPFMVVFAALGITQREASYFREAFRESGAIYRGVFFFNLAGDPSIERILTPRMALTVAEYFAFEKGYDVLVVLTDMLHYCEALREISSAREEIPGRRGFPSYMYSDLASIYERAGCISGIKGSITQIPIVTMPDDDLTHPVPDLTGYITEGQIVMDRELHGKGIYPPIDVLSSLSRLMNKGIGEGSTVPEHRALSDQLYAAYGRFKYLIRLKTIIGEEGLTPTEMSYLSFGEKFESEFVNQGERRRSLDETLEHAWNCLLTLPKDELHRLPVNLIDEVMLKRGTKA</sequence>
<feature type="domain" description="ATPase F1/V1/A1 complex alpha/beta subunit nucleotide-binding" evidence="5">
    <location>
        <begin position="140"/>
        <end position="361"/>
    </location>
</feature>
<feature type="domain" description="ATP synthase A/B type C-terminal" evidence="7">
    <location>
        <begin position="366"/>
        <end position="463"/>
    </location>
</feature>
<evidence type="ECO:0000313" key="8">
    <source>
        <dbReference type="EMBL" id="HHZ04844.1"/>
    </source>
</evidence>
<protein>
    <recommendedName>
        <fullName evidence="4">V-type ATP synthase beta chain</fullName>
    </recommendedName>
    <alternativeName>
        <fullName evidence="4">V-ATPase subunit B</fullName>
    </alternativeName>
</protein>
<dbReference type="CDD" id="cd18118">
    <property type="entry name" value="ATP-synt_V_A-type_beta_N"/>
    <property type="match status" value="1"/>
</dbReference>
<feature type="domain" description="ATPase F1/V1/A1 complex alpha/beta subunit N-terminal" evidence="6">
    <location>
        <begin position="19"/>
        <end position="78"/>
    </location>
</feature>
<keyword evidence="2 4" id="KW-0813">Transport</keyword>
<comment type="similarity">
    <text evidence="1 4">Belongs to the ATPase alpha/beta chains family.</text>
</comment>
<evidence type="ECO:0000256" key="2">
    <source>
        <dbReference type="ARBA" id="ARBA00022448"/>
    </source>
</evidence>
<evidence type="ECO:0000259" key="6">
    <source>
        <dbReference type="Pfam" id="PF02874"/>
    </source>
</evidence>
<proteinExistence type="inferred from homology"/>
<dbReference type="HAMAP" id="MF_00310">
    <property type="entry name" value="ATP_synth_B_arch"/>
    <property type="match status" value="1"/>
</dbReference>
<dbReference type="NCBIfam" id="NF003235">
    <property type="entry name" value="PRK04196.1"/>
    <property type="match status" value="1"/>
</dbReference>
<dbReference type="Pfam" id="PF22919">
    <property type="entry name" value="ATP-synt_VA_C"/>
    <property type="match status" value="1"/>
</dbReference>
<dbReference type="InterPro" id="IPR000194">
    <property type="entry name" value="ATPase_F1/V1/A1_a/bsu_nucl-bd"/>
</dbReference>
<dbReference type="InterPro" id="IPR022879">
    <property type="entry name" value="V-ATPase_su_B/beta"/>
</dbReference>
<accession>A0A7V7BYM6</accession>
<dbReference type="InterPro" id="IPR055190">
    <property type="entry name" value="ATP-synt_VA_C"/>
</dbReference>
<evidence type="ECO:0000256" key="3">
    <source>
        <dbReference type="ARBA" id="ARBA00023065"/>
    </source>
</evidence>
<evidence type="ECO:0000313" key="9">
    <source>
        <dbReference type="Proteomes" id="UP000525027"/>
    </source>
</evidence>
<dbReference type="GO" id="GO:0005524">
    <property type="term" value="F:ATP binding"/>
    <property type="evidence" value="ECO:0007669"/>
    <property type="project" value="UniProtKB-UniRule"/>
</dbReference>
<dbReference type="InterPro" id="IPR027417">
    <property type="entry name" value="P-loop_NTPase"/>
</dbReference>
<evidence type="ECO:0000259" key="7">
    <source>
        <dbReference type="Pfam" id="PF22919"/>
    </source>
</evidence>
<evidence type="ECO:0000259" key="5">
    <source>
        <dbReference type="Pfam" id="PF00006"/>
    </source>
</evidence>
<evidence type="ECO:0000256" key="1">
    <source>
        <dbReference type="ARBA" id="ARBA00008936"/>
    </source>
</evidence>
<dbReference type="InterPro" id="IPR004100">
    <property type="entry name" value="ATPase_F1/V1/A1_a/bsu_N"/>
</dbReference>
<dbReference type="PANTHER" id="PTHR43389">
    <property type="entry name" value="V-TYPE PROTON ATPASE SUBUNIT B"/>
    <property type="match status" value="1"/>
</dbReference>
<keyword evidence="4" id="KW-0066">ATP synthesis</keyword>
<dbReference type="Pfam" id="PF02874">
    <property type="entry name" value="ATP-synt_ab_N"/>
    <property type="match status" value="1"/>
</dbReference>
<keyword evidence="3 4" id="KW-0406">Ion transport</keyword>
<dbReference type="Pfam" id="PF00006">
    <property type="entry name" value="ATP-synt_ab"/>
    <property type="match status" value="1"/>
</dbReference>
<dbReference type="EMBL" id="DURU01000130">
    <property type="protein sequence ID" value="HHZ04844.1"/>
    <property type="molecule type" value="Genomic_DNA"/>
</dbReference>
<name>A0A7V7BYM6_9BACT</name>
<comment type="caution">
    <text evidence="8">The sequence shown here is derived from an EMBL/GenBank/DDBJ whole genome shotgun (WGS) entry which is preliminary data.</text>
</comment>
<dbReference type="PANTHER" id="PTHR43389:SF4">
    <property type="entry name" value="V-TYPE PROTON ATPASE SUBUNIT B"/>
    <property type="match status" value="1"/>
</dbReference>
<keyword evidence="4" id="KW-0375">Hydrogen ion transport</keyword>
<gene>
    <name evidence="4" type="primary">atpB</name>
    <name evidence="8" type="ORF">GX397_07325</name>
</gene>